<keyword evidence="5" id="KW-0677">Repeat</keyword>
<accession>A0A2P2MW38</accession>
<name>A0A2P2MW38_RHIMU</name>
<dbReference type="AlphaFoldDB" id="A0A2P2MW38"/>
<protein>
    <submittedName>
        <fullName evidence="10">Receptor-like protein 12 isoform X1</fullName>
    </submittedName>
</protein>
<evidence type="ECO:0000256" key="7">
    <source>
        <dbReference type="ARBA" id="ARBA00023136"/>
    </source>
</evidence>
<evidence type="ECO:0000256" key="3">
    <source>
        <dbReference type="ARBA" id="ARBA00022692"/>
    </source>
</evidence>
<keyword evidence="2" id="KW-0433">Leucine-rich repeat</keyword>
<evidence type="ECO:0000313" key="10">
    <source>
        <dbReference type="EMBL" id="MBX34443.1"/>
    </source>
</evidence>
<dbReference type="PANTHER" id="PTHR27000">
    <property type="entry name" value="LEUCINE-RICH REPEAT RECEPTOR-LIKE PROTEIN KINASE FAMILY PROTEIN-RELATED"/>
    <property type="match status" value="1"/>
</dbReference>
<dbReference type="EMBL" id="GGEC01053959">
    <property type="protein sequence ID" value="MBX34443.1"/>
    <property type="molecule type" value="Transcribed_RNA"/>
</dbReference>
<proteinExistence type="predicted"/>
<organism evidence="10">
    <name type="scientific">Rhizophora mucronata</name>
    <name type="common">Asiatic mangrove</name>
    <dbReference type="NCBI Taxonomy" id="61149"/>
    <lineage>
        <taxon>Eukaryota</taxon>
        <taxon>Viridiplantae</taxon>
        <taxon>Streptophyta</taxon>
        <taxon>Embryophyta</taxon>
        <taxon>Tracheophyta</taxon>
        <taxon>Spermatophyta</taxon>
        <taxon>Magnoliopsida</taxon>
        <taxon>eudicotyledons</taxon>
        <taxon>Gunneridae</taxon>
        <taxon>Pentapetalae</taxon>
        <taxon>rosids</taxon>
        <taxon>fabids</taxon>
        <taxon>Malpighiales</taxon>
        <taxon>Rhizophoraceae</taxon>
        <taxon>Rhizophora</taxon>
    </lineage>
</organism>
<evidence type="ECO:0000256" key="8">
    <source>
        <dbReference type="ARBA" id="ARBA00023170"/>
    </source>
</evidence>
<dbReference type="EMBL" id="GGEC01053974">
    <property type="protein sequence ID" value="MBX34458.1"/>
    <property type="molecule type" value="Transcribed_RNA"/>
</dbReference>
<dbReference type="Pfam" id="PF13516">
    <property type="entry name" value="LRR_6"/>
    <property type="match status" value="2"/>
</dbReference>
<keyword evidence="8 10" id="KW-0675">Receptor</keyword>
<evidence type="ECO:0000256" key="2">
    <source>
        <dbReference type="ARBA" id="ARBA00022614"/>
    </source>
</evidence>
<evidence type="ECO:0000256" key="6">
    <source>
        <dbReference type="ARBA" id="ARBA00022989"/>
    </source>
</evidence>
<dbReference type="SUPFAM" id="SSF52058">
    <property type="entry name" value="L domain-like"/>
    <property type="match status" value="1"/>
</dbReference>
<reference evidence="10" key="1">
    <citation type="submission" date="2018-02" db="EMBL/GenBank/DDBJ databases">
        <title>Rhizophora mucronata_Transcriptome.</title>
        <authorList>
            <person name="Meera S.P."/>
            <person name="Sreeshan A."/>
            <person name="Augustine A."/>
        </authorList>
    </citation>
    <scope>NUCLEOTIDE SEQUENCE</scope>
    <source>
        <tissue evidence="10">Leaf</tissue>
    </source>
</reference>
<evidence type="ECO:0000256" key="9">
    <source>
        <dbReference type="ARBA" id="ARBA00023180"/>
    </source>
</evidence>
<dbReference type="Gene3D" id="3.80.10.10">
    <property type="entry name" value="Ribonuclease Inhibitor"/>
    <property type="match status" value="1"/>
</dbReference>
<evidence type="ECO:0000256" key="4">
    <source>
        <dbReference type="ARBA" id="ARBA00022729"/>
    </source>
</evidence>
<keyword evidence="9" id="KW-0325">Glycoprotein</keyword>
<dbReference type="InterPro" id="IPR032675">
    <property type="entry name" value="LRR_dom_sf"/>
</dbReference>
<dbReference type="Pfam" id="PF00560">
    <property type="entry name" value="LRR_1"/>
    <property type="match status" value="1"/>
</dbReference>
<dbReference type="GO" id="GO:0016020">
    <property type="term" value="C:membrane"/>
    <property type="evidence" value="ECO:0007669"/>
    <property type="project" value="UniProtKB-SubCell"/>
</dbReference>
<keyword evidence="6" id="KW-1133">Transmembrane helix</keyword>
<sequence length="121" mass="13495">MEVLDLYWNNFQNNILLSLGEITSLRSLNLSSNNFKGSFPVEELKALEHLETLDVSSNDFSDPPKVQDFKSWKNLIILNLEGNVFNNNILPFVSTLTSLKTLNLGWNNLGASVSAIGIVIL</sequence>
<dbReference type="InterPro" id="IPR001611">
    <property type="entry name" value="Leu-rich_rpt"/>
</dbReference>
<evidence type="ECO:0000256" key="5">
    <source>
        <dbReference type="ARBA" id="ARBA00022737"/>
    </source>
</evidence>
<dbReference type="PANTHER" id="PTHR27000:SF803">
    <property type="entry name" value="RECEPTOR-LIKE PROTEIN 45"/>
    <property type="match status" value="1"/>
</dbReference>
<comment type="subcellular location">
    <subcellularLocation>
        <location evidence="1">Membrane</location>
        <topology evidence="1">Single-pass type I membrane protein</topology>
    </subcellularLocation>
</comment>
<keyword evidence="4" id="KW-0732">Signal</keyword>
<evidence type="ECO:0000256" key="1">
    <source>
        <dbReference type="ARBA" id="ARBA00004479"/>
    </source>
</evidence>
<keyword evidence="3" id="KW-0812">Transmembrane</keyword>
<keyword evidence="7" id="KW-0472">Membrane</keyword>